<sequence length="69" mass="7877">MNYEMFDITNRIVAKVTVVALHYAQPSQVGWDDGVTKTQSVYSHNKVPTGHFQFIIPWCYSTMIGRIGK</sequence>
<name>A0A9P0XB08_PIEBR</name>
<dbReference type="EMBL" id="CALOZG010000005">
    <property type="protein sequence ID" value="CAH4028115.1"/>
    <property type="molecule type" value="Genomic_DNA"/>
</dbReference>
<dbReference type="Proteomes" id="UP001152562">
    <property type="component" value="Unassembled WGS sequence"/>
</dbReference>
<accession>A0A9P0XB08</accession>
<proteinExistence type="predicted"/>
<evidence type="ECO:0000313" key="2">
    <source>
        <dbReference type="Proteomes" id="UP001152562"/>
    </source>
</evidence>
<reference evidence="1" key="1">
    <citation type="submission" date="2022-05" db="EMBL/GenBank/DDBJ databases">
        <authorList>
            <person name="Okamura Y."/>
        </authorList>
    </citation>
    <scope>NUCLEOTIDE SEQUENCE</scope>
</reference>
<dbReference type="AlphaFoldDB" id="A0A9P0XB08"/>
<keyword evidence="2" id="KW-1185">Reference proteome</keyword>
<evidence type="ECO:0000313" key="1">
    <source>
        <dbReference type="EMBL" id="CAH4028115.1"/>
    </source>
</evidence>
<organism evidence="1 2">
    <name type="scientific">Pieris brassicae</name>
    <name type="common">White butterfly</name>
    <name type="synonym">Large white butterfly</name>
    <dbReference type="NCBI Taxonomy" id="7116"/>
    <lineage>
        <taxon>Eukaryota</taxon>
        <taxon>Metazoa</taxon>
        <taxon>Ecdysozoa</taxon>
        <taxon>Arthropoda</taxon>
        <taxon>Hexapoda</taxon>
        <taxon>Insecta</taxon>
        <taxon>Pterygota</taxon>
        <taxon>Neoptera</taxon>
        <taxon>Endopterygota</taxon>
        <taxon>Lepidoptera</taxon>
        <taxon>Glossata</taxon>
        <taxon>Ditrysia</taxon>
        <taxon>Papilionoidea</taxon>
        <taxon>Pieridae</taxon>
        <taxon>Pierinae</taxon>
        <taxon>Pieris</taxon>
    </lineage>
</organism>
<gene>
    <name evidence="1" type="ORF">PIBRA_LOCUS5068</name>
</gene>
<protein>
    <submittedName>
        <fullName evidence="1">Uncharacterized protein</fullName>
    </submittedName>
</protein>
<comment type="caution">
    <text evidence="1">The sequence shown here is derived from an EMBL/GenBank/DDBJ whole genome shotgun (WGS) entry which is preliminary data.</text>
</comment>